<dbReference type="PROSITE" id="PS50850">
    <property type="entry name" value="MFS"/>
    <property type="match status" value="1"/>
</dbReference>
<dbReference type="SUPFAM" id="SSF54637">
    <property type="entry name" value="Thioesterase/thiol ester dehydrase-isomerase"/>
    <property type="match status" value="1"/>
</dbReference>
<dbReference type="CDD" id="cd03449">
    <property type="entry name" value="R_hydratase"/>
    <property type="match status" value="1"/>
</dbReference>
<keyword evidence="5 6" id="KW-0472">Membrane</keyword>
<evidence type="ECO:0000256" key="2">
    <source>
        <dbReference type="ARBA" id="ARBA00005254"/>
    </source>
</evidence>
<feature type="transmembrane region" description="Helical" evidence="6">
    <location>
        <begin position="41"/>
        <end position="62"/>
    </location>
</feature>
<proteinExistence type="inferred from homology"/>
<keyword evidence="9" id="KW-1185">Reference proteome</keyword>
<dbReference type="PANTHER" id="PTHR23521">
    <property type="entry name" value="TRANSPORTER MFS SUPERFAMILY"/>
    <property type="match status" value="1"/>
</dbReference>
<feature type="domain" description="Major facilitator superfamily (MFS) profile" evidence="7">
    <location>
        <begin position="1"/>
        <end position="388"/>
    </location>
</feature>
<feature type="transmembrane region" description="Helical" evidence="6">
    <location>
        <begin position="299"/>
        <end position="318"/>
    </location>
</feature>
<organism evidence="8 9">
    <name type="scientific">Mycobacterium kansasii</name>
    <dbReference type="NCBI Taxonomy" id="1768"/>
    <lineage>
        <taxon>Bacteria</taxon>
        <taxon>Bacillati</taxon>
        <taxon>Actinomycetota</taxon>
        <taxon>Actinomycetes</taxon>
        <taxon>Mycobacteriales</taxon>
        <taxon>Mycobacteriaceae</taxon>
        <taxon>Mycobacterium</taxon>
    </lineage>
</organism>
<dbReference type="InterPro" id="IPR020846">
    <property type="entry name" value="MFS_dom"/>
</dbReference>
<accession>A0A7G1I8J9</accession>
<dbReference type="InterPro" id="IPR011701">
    <property type="entry name" value="MFS"/>
</dbReference>
<evidence type="ECO:0000259" key="7">
    <source>
        <dbReference type="PROSITE" id="PS50850"/>
    </source>
</evidence>
<keyword evidence="4 6" id="KW-1133">Transmembrane helix</keyword>
<dbReference type="PROSITE" id="PS00216">
    <property type="entry name" value="SUGAR_TRANSPORT_1"/>
    <property type="match status" value="1"/>
</dbReference>
<evidence type="ECO:0000313" key="8">
    <source>
        <dbReference type="EMBL" id="BCI87310.1"/>
    </source>
</evidence>
<protein>
    <recommendedName>
        <fullName evidence="7">Major facilitator superfamily (MFS) profile domain-containing protein</fullName>
    </recommendedName>
</protein>
<sequence>MFNRQRALIALVQILGLSVWFSTTAAVSSLRSEWGLGSIAAGWLTASVQIGFAAGAVASALLTLADRIRRQRLVAAGAGCAAVCTAVLACGAHGLGEAIPLRFVTGFALAGVYPVGMKLMATWSESAARGRSFGVLIGALTLGSALPHLINGLGPLPWRAVLGIAAALCAVAAVIALAALVPGPHLDGRLIRPSPRYALAMFADRGVRLTNVGYFGHMWELYALWTWLAIFLMAGNRRDATVAGGIAFVAIGVAGAAGSLVGGWAADRIGRRPAALGALAVSASCCLASPLFFTAPTPALVAFLVVWGASVIADSGVFATSLSDIAPKNLVGTALTAQTAIGFLLTVVAIHLVPLAAQLVGWRYAFLVLAPVRRSVQLQCPHCVSITSLRRNPMITNMIRSTPMVGQTAELSRTIGDDDIALFTRISGDRNPLHYDEAAAKACRFGEIVVQGGVTSAILNAVVAEELPGPGTVFLNVNWSFKAPVRPGDVITGRVEVTSVRSDKPITELKTTVIRDDGTVVLDGTAVCYTMDISCVGDPSPVLPQRPG</sequence>
<dbReference type="Pfam" id="PF01575">
    <property type="entry name" value="MaoC_dehydratas"/>
    <property type="match status" value="1"/>
</dbReference>
<feature type="transmembrane region" description="Helical" evidence="6">
    <location>
        <begin position="101"/>
        <end position="121"/>
    </location>
</feature>
<dbReference type="InterPro" id="IPR029069">
    <property type="entry name" value="HotDog_dom_sf"/>
</dbReference>
<dbReference type="InterPro" id="IPR005829">
    <property type="entry name" value="Sugar_transporter_CS"/>
</dbReference>
<dbReference type="CDD" id="cd06174">
    <property type="entry name" value="MFS"/>
    <property type="match status" value="1"/>
</dbReference>
<evidence type="ECO:0000313" key="9">
    <source>
        <dbReference type="Proteomes" id="UP000516380"/>
    </source>
</evidence>
<feature type="transmembrane region" description="Helical" evidence="6">
    <location>
        <begin position="133"/>
        <end position="150"/>
    </location>
</feature>
<comment type="similarity">
    <text evidence="2">Belongs to the enoyl-CoA hydratase/isomerase family.</text>
</comment>
<evidence type="ECO:0000256" key="6">
    <source>
        <dbReference type="SAM" id="Phobius"/>
    </source>
</evidence>
<dbReference type="Gene3D" id="1.20.1250.20">
    <property type="entry name" value="MFS general substrate transporter like domains"/>
    <property type="match status" value="2"/>
</dbReference>
<dbReference type="InterPro" id="IPR002539">
    <property type="entry name" value="MaoC-like_dom"/>
</dbReference>
<feature type="transmembrane region" description="Helical" evidence="6">
    <location>
        <begin position="214"/>
        <end position="234"/>
    </location>
</feature>
<dbReference type="SUPFAM" id="SSF103473">
    <property type="entry name" value="MFS general substrate transporter"/>
    <property type="match status" value="1"/>
</dbReference>
<feature type="transmembrane region" description="Helical" evidence="6">
    <location>
        <begin position="330"/>
        <end position="353"/>
    </location>
</feature>
<dbReference type="GO" id="GO:0005886">
    <property type="term" value="C:plasma membrane"/>
    <property type="evidence" value="ECO:0007669"/>
    <property type="project" value="UniProtKB-SubCell"/>
</dbReference>
<name>A0A7G1I8J9_MYCKA</name>
<feature type="transmembrane region" description="Helical" evidence="6">
    <location>
        <begin position="74"/>
        <end position="95"/>
    </location>
</feature>
<feature type="transmembrane region" description="Helical" evidence="6">
    <location>
        <begin position="274"/>
        <end position="293"/>
    </location>
</feature>
<dbReference type="Proteomes" id="UP000516380">
    <property type="component" value="Chromosome"/>
</dbReference>
<feature type="transmembrane region" description="Helical" evidence="6">
    <location>
        <begin position="156"/>
        <end position="181"/>
    </location>
</feature>
<dbReference type="EMBL" id="AP023343">
    <property type="protein sequence ID" value="BCI87310.1"/>
    <property type="molecule type" value="Genomic_DNA"/>
</dbReference>
<evidence type="ECO:0000256" key="4">
    <source>
        <dbReference type="ARBA" id="ARBA00022989"/>
    </source>
</evidence>
<feature type="transmembrane region" description="Helical" evidence="6">
    <location>
        <begin position="240"/>
        <end position="262"/>
    </location>
</feature>
<gene>
    <name evidence="8" type="ORF">NIIDMKKI_25160</name>
</gene>
<dbReference type="PANTHER" id="PTHR23521:SF3">
    <property type="entry name" value="MFS TRANSPORTER"/>
    <property type="match status" value="1"/>
</dbReference>
<evidence type="ECO:0000256" key="3">
    <source>
        <dbReference type="ARBA" id="ARBA00022692"/>
    </source>
</evidence>
<dbReference type="AlphaFoldDB" id="A0A7G1I8J9"/>
<dbReference type="Pfam" id="PF07690">
    <property type="entry name" value="MFS_1"/>
    <property type="match status" value="1"/>
</dbReference>
<dbReference type="InterPro" id="IPR036259">
    <property type="entry name" value="MFS_trans_sf"/>
</dbReference>
<reference evidence="8 9" key="1">
    <citation type="submission" date="2020-07" db="EMBL/GenBank/DDBJ databases">
        <title>Mycobacterium kansasii (former subtype) with zoonotic potential isolated from diseased indoor pet cat, Japan.</title>
        <authorList>
            <person name="Fukano H."/>
            <person name="Terazono T."/>
            <person name="Hoshino Y."/>
        </authorList>
    </citation>
    <scope>NUCLEOTIDE SEQUENCE [LARGE SCALE GENOMIC DNA]</scope>
    <source>
        <strain evidence="8 9">Kuro-I</strain>
    </source>
</reference>
<dbReference type="Gene3D" id="3.10.129.10">
    <property type="entry name" value="Hotdog Thioesterase"/>
    <property type="match status" value="1"/>
</dbReference>
<comment type="subcellular location">
    <subcellularLocation>
        <location evidence="1">Cell membrane</location>
        <topology evidence="1">Multi-pass membrane protein</topology>
    </subcellularLocation>
</comment>
<dbReference type="GO" id="GO:0022857">
    <property type="term" value="F:transmembrane transporter activity"/>
    <property type="evidence" value="ECO:0007669"/>
    <property type="project" value="InterPro"/>
</dbReference>
<evidence type="ECO:0000256" key="5">
    <source>
        <dbReference type="ARBA" id="ARBA00023136"/>
    </source>
</evidence>
<evidence type="ECO:0000256" key="1">
    <source>
        <dbReference type="ARBA" id="ARBA00004651"/>
    </source>
</evidence>
<keyword evidence="3 6" id="KW-0812">Transmembrane</keyword>